<dbReference type="EMBL" id="CP012199">
    <property type="protein sequence ID" value="AMG73385.1"/>
    <property type="molecule type" value="Genomic_DNA"/>
</dbReference>
<dbReference type="InterPro" id="IPR012338">
    <property type="entry name" value="Beta-lactam/transpept-like"/>
</dbReference>
<keyword evidence="12" id="KW-0645">Protease</keyword>
<dbReference type="PRINTS" id="PR00725">
    <property type="entry name" value="DADACBPTASE1"/>
</dbReference>
<dbReference type="SUPFAM" id="SSF56601">
    <property type="entry name" value="beta-lactamase/transpeptidase-like"/>
    <property type="match status" value="1"/>
</dbReference>
<reference evidence="12 13" key="1">
    <citation type="journal article" date="2016" name="BMC Genomics">
        <title>Genomic analysis of the nitrate-respiring Sphingopyxis granuli (formerly Sphingomonas macrogoltabida) strain TFA.</title>
        <authorList>
            <person name="Garcia-Romero I."/>
            <person name="Perez-Pulido A.J."/>
            <person name="Gonzalez-Flores Y.E."/>
            <person name="Reyes-Ramirez F."/>
            <person name="Santero E."/>
            <person name="Floriano B."/>
        </authorList>
    </citation>
    <scope>NUCLEOTIDE SEQUENCE [LARGE SCALE GENOMIC DNA]</scope>
    <source>
        <strain evidence="12 13">TFA</strain>
    </source>
</reference>
<dbReference type="InterPro" id="IPR018044">
    <property type="entry name" value="Peptidase_S11"/>
</dbReference>
<dbReference type="GO" id="GO:0071555">
    <property type="term" value="P:cell wall organization"/>
    <property type="evidence" value="ECO:0007669"/>
    <property type="project" value="UniProtKB-KW"/>
</dbReference>
<keyword evidence="12" id="KW-0121">Carboxypeptidase</keyword>
<feature type="active site" evidence="7">
    <location>
        <position position="132"/>
    </location>
</feature>
<dbReference type="KEGG" id="sgi:SGRAN_0991"/>
<dbReference type="Gene3D" id="3.40.710.10">
    <property type="entry name" value="DD-peptidase/beta-lactamase superfamily"/>
    <property type="match status" value="1"/>
</dbReference>
<dbReference type="AlphaFoldDB" id="A0AA86GJF5"/>
<evidence type="ECO:0000256" key="2">
    <source>
        <dbReference type="ARBA" id="ARBA00022729"/>
    </source>
</evidence>
<evidence type="ECO:0000256" key="6">
    <source>
        <dbReference type="ARBA" id="ARBA00023316"/>
    </source>
</evidence>
<keyword evidence="13" id="KW-1185">Reference proteome</keyword>
<evidence type="ECO:0000256" key="7">
    <source>
        <dbReference type="PIRSR" id="PIRSR618044-1"/>
    </source>
</evidence>
<organism evidence="12 13">
    <name type="scientific">Sphingopyxis granuli</name>
    <dbReference type="NCBI Taxonomy" id="267128"/>
    <lineage>
        <taxon>Bacteria</taxon>
        <taxon>Pseudomonadati</taxon>
        <taxon>Pseudomonadota</taxon>
        <taxon>Alphaproteobacteria</taxon>
        <taxon>Sphingomonadales</taxon>
        <taxon>Sphingomonadaceae</taxon>
        <taxon>Sphingopyxis</taxon>
    </lineage>
</organism>
<dbReference type="PANTHER" id="PTHR21581">
    <property type="entry name" value="D-ALANYL-D-ALANINE CARBOXYPEPTIDASE"/>
    <property type="match status" value="1"/>
</dbReference>
<feature type="active site" description="Proton acceptor" evidence="7">
    <location>
        <position position="75"/>
    </location>
</feature>
<sequence>MDIRTVIRAACRPVMMAALVAASGPLLAPSVGHAAEAAAVEGVTAAAWAVADAETGEVLASHELERPSNIASVTKLMTLLVVSEMAAAQPAILDEELSFAERAVAIGGTKTGLAAGERISVREALYGLMLPSGNDAGYMLAIHFGAPMVAAGVDATPASAYKAFVAAMNRKARALGMTQTRYSSAFGDALDPDRRTSSARDQLILARAAMANPLVRQVVGTRDHETMARTASGAERRVAWHNTNELLGRPGVTGIKTGSNRSAHSCLLTEVSIDGRRYHVAVLGSRTSADRYNDTLKVLKSVTGRTVK</sequence>
<proteinExistence type="inferred from homology"/>
<dbReference type="Proteomes" id="UP000058599">
    <property type="component" value="Chromosome"/>
</dbReference>
<evidence type="ECO:0000256" key="3">
    <source>
        <dbReference type="ARBA" id="ARBA00022801"/>
    </source>
</evidence>
<comment type="similarity">
    <text evidence="1 9">Belongs to the peptidase S11 family.</text>
</comment>
<dbReference type="GO" id="GO:0009252">
    <property type="term" value="P:peptidoglycan biosynthetic process"/>
    <property type="evidence" value="ECO:0007669"/>
    <property type="project" value="UniProtKB-KW"/>
</dbReference>
<keyword evidence="3 12" id="KW-0378">Hydrolase</keyword>
<dbReference type="RefSeq" id="WP_172709614.1">
    <property type="nucleotide sequence ID" value="NZ_CP012199.1"/>
</dbReference>
<dbReference type="GO" id="GO:0006508">
    <property type="term" value="P:proteolysis"/>
    <property type="evidence" value="ECO:0007669"/>
    <property type="project" value="InterPro"/>
</dbReference>
<dbReference type="InterPro" id="IPR001967">
    <property type="entry name" value="Peptidase_S11_N"/>
</dbReference>
<dbReference type="PANTHER" id="PTHR21581:SF33">
    <property type="entry name" value="D-ALANYL-D-ALANINE CARBOXYPEPTIDASE DACB"/>
    <property type="match status" value="1"/>
</dbReference>
<protein>
    <submittedName>
        <fullName evidence="12">Peptidase S11 D-alanyl-D-alanine carboxypeptidase 1</fullName>
        <ecNumber evidence="12">3.4.16.4</ecNumber>
    </submittedName>
</protein>
<evidence type="ECO:0000313" key="12">
    <source>
        <dbReference type="EMBL" id="AMG73385.1"/>
    </source>
</evidence>
<feature type="chain" id="PRO_5041708348" evidence="10">
    <location>
        <begin position="35"/>
        <end position="308"/>
    </location>
</feature>
<feature type="signal peptide" evidence="10">
    <location>
        <begin position="1"/>
        <end position="34"/>
    </location>
</feature>
<evidence type="ECO:0000256" key="5">
    <source>
        <dbReference type="ARBA" id="ARBA00022984"/>
    </source>
</evidence>
<evidence type="ECO:0000256" key="9">
    <source>
        <dbReference type="RuleBase" id="RU004016"/>
    </source>
</evidence>
<keyword evidence="2 10" id="KW-0732">Signal</keyword>
<feature type="active site" description="Acyl-ester intermediate" evidence="7">
    <location>
        <position position="72"/>
    </location>
</feature>
<feature type="binding site" evidence="8">
    <location>
        <position position="256"/>
    </location>
    <ligand>
        <name>substrate</name>
    </ligand>
</feature>
<keyword evidence="4" id="KW-0133">Cell shape</keyword>
<evidence type="ECO:0000256" key="1">
    <source>
        <dbReference type="ARBA" id="ARBA00007164"/>
    </source>
</evidence>
<evidence type="ECO:0000256" key="8">
    <source>
        <dbReference type="PIRSR" id="PIRSR618044-2"/>
    </source>
</evidence>
<evidence type="ECO:0000313" key="13">
    <source>
        <dbReference type="Proteomes" id="UP000058599"/>
    </source>
</evidence>
<dbReference type="GO" id="GO:0009002">
    <property type="term" value="F:serine-type D-Ala-D-Ala carboxypeptidase activity"/>
    <property type="evidence" value="ECO:0007669"/>
    <property type="project" value="UniProtKB-EC"/>
</dbReference>
<dbReference type="Pfam" id="PF00768">
    <property type="entry name" value="Peptidase_S11"/>
    <property type="match status" value="1"/>
</dbReference>
<evidence type="ECO:0000259" key="11">
    <source>
        <dbReference type="Pfam" id="PF00768"/>
    </source>
</evidence>
<accession>A0AA86GJF5</accession>
<evidence type="ECO:0000256" key="4">
    <source>
        <dbReference type="ARBA" id="ARBA00022960"/>
    </source>
</evidence>
<keyword evidence="6" id="KW-0961">Cell wall biogenesis/degradation</keyword>
<feature type="domain" description="Peptidase S11 D-alanyl-D-alanine carboxypeptidase A N-terminal" evidence="11">
    <location>
        <begin position="38"/>
        <end position="286"/>
    </location>
</feature>
<dbReference type="GO" id="GO:0008360">
    <property type="term" value="P:regulation of cell shape"/>
    <property type="evidence" value="ECO:0007669"/>
    <property type="project" value="UniProtKB-KW"/>
</dbReference>
<evidence type="ECO:0000256" key="10">
    <source>
        <dbReference type="SAM" id="SignalP"/>
    </source>
</evidence>
<gene>
    <name evidence="12" type="ORF">SGRAN_0991</name>
</gene>
<dbReference type="EC" id="3.4.16.4" evidence="12"/>
<name>A0AA86GJF5_9SPHN</name>
<keyword evidence="5" id="KW-0573">Peptidoglycan synthesis</keyword>